<keyword evidence="3" id="KW-1185">Reference proteome</keyword>
<dbReference type="OMA" id="MYYETHT"/>
<sequence>MMYYETHTKKRNRLEQKRFNKRVFVQYNQRLKGRHQERFQIEVSIIVKDLDPTSEWLVEDDAEDEHVFKGESLTRRQVQEEAGLASSPMKATRSQTQRKGKEVAQEKGKGKGKKKVQTNRRMTILEEKDADSEETREKVFR</sequence>
<evidence type="ECO:0000256" key="1">
    <source>
        <dbReference type="SAM" id="MobiDB-lite"/>
    </source>
</evidence>
<gene>
    <name evidence="2" type="ORF">AMTR_s00034p00134920</name>
</gene>
<organism evidence="2 3">
    <name type="scientific">Amborella trichopoda</name>
    <dbReference type="NCBI Taxonomy" id="13333"/>
    <lineage>
        <taxon>Eukaryota</taxon>
        <taxon>Viridiplantae</taxon>
        <taxon>Streptophyta</taxon>
        <taxon>Embryophyta</taxon>
        <taxon>Tracheophyta</taxon>
        <taxon>Spermatophyta</taxon>
        <taxon>Magnoliopsida</taxon>
        <taxon>Amborellales</taxon>
        <taxon>Amborellaceae</taxon>
        <taxon>Amborella</taxon>
    </lineage>
</organism>
<dbReference type="HOGENOM" id="CLU_1827924_0_0_1"/>
<accession>W1PXP0</accession>
<protein>
    <submittedName>
        <fullName evidence="2">Uncharacterized protein</fullName>
    </submittedName>
</protein>
<dbReference type="Proteomes" id="UP000017836">
    <property type="component" value="Unassembled WGS sequence"/>
</dbReference>
<evidence type="ECO:0000313" key="2">
    <source>
        <dbReference type="EMBL" id="ERN12190.1"/>
    </source>
</evidence>
<dbReference type="EMBL" id="KI392616">
    <property type="protein sequence ID" value="ERN12190.1"/>
    <property type="molecule type" value="Genomic_DNA"/>
</dbReference>
<dbReference type="Gramene" id="ERN12190">
    <property type="protein sequence ID" value="ERN12190"/>
    <property type="gene ID" value="AMTR_s00034p00134920"/>
</dbReference>
<dbReference type="AlphaFoldDB" id="W1PXP0"/>
<evidence type="ECO:0000313" key="3">
    <source>
        <dbReference type="Proteomes" id="UP000017836"/>
    </source>
</evidence>
<proteinExistence type="predicted"/>
<feature type="region of interest" description="Disordered" evidence="1">
    <location>
        <begin position="75"/>
        <end position="141"/>
    </location>
</feature>
<reference evidence="3" key="1">
    <citation type="journal article" date="2013" name="Science">
        <title>The Amborella genome and the evolution of flowering plants.</title>
        <authorList>
            <consortium name="Amborella Genome Project"/>
        </authorList>
    </citation>
    <scope>NUCLEOTIDE SEQUENCE [LARGE SCALE GENOMIC DNA]</scope>
</reference>
<feature type="compositionally biased region" description="Basic and acidic residues" evidence="1">
    <location>
        <begin position="99"/>
        <end position="109"/>
    </location>
</feature>
<name>W1PXP0_AMBTC</name>
<feature type="compositionally biased region" description="Basic and acidic residues" evidence="1">
    <location>
        <begin position="123"/>
        <end position="141"/>
    </location>
</feature>